<dbReference type="eggNOG" id="KOG2068">
    <property type="taxonomic scope" value="Eukaryota"/>
</dbReference>
<protein>
    <recommendedName>
        <fullName evidence="4">RNA binding (RRM/RBD/RNP motifs) family protein</fullName>
    </recommendedName>
</protein>
<dbReference type="PANTHER" id="PTHR12603">
    <property type="entry name" value="CCR4-NOT TRANSCRIPTION COMPLEX RELATED"/>
    <property type="match status" value="1"/>
</dbReference>
<dbReference type="GO" id="GO:0030014">
    <property type="term" value="C:CCR4-NOT complex"/>
    <property type="evidence" value="ECO:0007669"/>
    <property type="project" value="InterPro"/>
</dbReference>
<accession>A0A0D9XN31</accession>
<feature type="region of interest" description="Disordered" evidence="1">
    <location>
        <begin position="638"/>
        <end position="698"/>
    </location>
</feature>
<evidence type="ECO:0000256" key="1">
    <source>
        <dbReference type="SAM" id="MobiDB-lite"/>
    </source>
</evidence>
<feature type="compositionally biased region" description="Low complexity" evidence="1">
    <location>
        <begin position="130"/>
        <end position="141"/>
    </location>
</feature>
<evidence type="ECO:0000313" key="3">
    <source>
        <dbReference type="Proteomes" id="UP000032180"/>
    </source>
</evidence>
<dbReference type="PANTHER" id="PTHR12603:SF36">
    <property type="entry name" value="RNA BINDING (RRM_RBD_RNP MOTIFS) FAMILY PROTEIN"/>
    <property type="match status" value="1"/>
</dbReference>
<sequence length="811" mass="87339">MTCGNPDCLYLHDVGSQEDSFTKDEIISAYTRSRVPQMASSVSQRRSGTVLPPPADDFSYSAVVAAKHPIKNGITNTANQSRLSPPNSSSGRSTLPPAASWGHRDMNTRTALTGVASSQSLTKSKVDPQSNSISSSSIVSNTKLPSSWNDDTSTVPKTMEGRDSLSKTLKPYKPGIAKETQALTSLESSLDIDFSTIPSAWNDDDVVSDDMSKGSEEKHVVNDNEKLICSVSSMPIESGHLASKPSTSPKKDVAVKSNRQSPPNCISSQVVAKSEVKDGDGDHQVTNMASKTPTLVALKDQSNQVAIDTAIENIRSEDTDIDRLSLGVSSVTLSRKDGAQSMEEKQQLDAILNASVVVPLSHNLMLADNKDSTCQPSPDKHHDWCSDLPSSVTPLLNGIENSAVATDKSHVRVLDATAQASSSPYVHFPNTSSISLWNGKESSHASTSSTMIQPGLSSSFDSTSTMLNGHPEGLETIYAPGKVPEHLRVKNHQPGAVGAVRIDNIGSFDKAVSVNKDESSIISDILSLEFDPWDESYSTANNFAKMLSASEKNNVLFDAPSWNTKTSSTESRFSFARQDNQGSYSSMRNYRSEQNFSSSSQNSHGNIHQSGIAFQPPEEGFSKINSLTMLDMLATGTSKPKVSAPPGFSAPARVPPGFSSGFSSQEGLNPPPGFSSHNGPSPPPGFSSQGGSNQLQTSNDPRLQLLMQQNVPSHQNLGFADHAQDVFNPMNDYLASRLIPQNHSSLSSYAQMSLQQPRISHLTNGHWDGWGDLRQGNNAPMPEMSRMLYPTEANNFHMLGSNDLYNRAFGL</sequence>
<dbReference type="Gramene" id="LPERR11G00150.1">
    <property type="protein sequence ID" value="LPERR11G00150.1"/>
    <property type="gene ID" value="LPERR11G00150"/>
</dbReference>
<dbReference type="STRING" id="77586.A0A0D9XN31"/>
<feature type="region of interest" description="Disordered" evidence="1">
    <location>
        <begin position="238"/>
        <end position="265"/>
    </location>
</feature>
<proteinExistence type="predicted"/>
<evidence type="ECO:0000313" key="2">
    <source>
        <dbReference type="EnsemblPlants" id="LPERR11G00150.1"/>
    </source>
</evidence>
<keyword evidence="3" id="KW-1185">Reference proteome</keyword>
<feature type="compositionally biased region" description="Low complexity" evidence="1">
    <location>
        <begin position="592"/>
        <end position="610"/>
    </location>
</feature>
<feature type="compositionally biased region" description="Polar residues" evidence="1">
    <location>
        <begin position="566"/>
        <end position="589"/>
    </location>
</feature>
<dbReference type="AlphaFoldDB" id="A0A0D9XN31"/>
<dbReference type="EnsemblPlants" id="LPERR11G00150.1">
    <property type="protein sequence ID" value="LPERR11G00150.1"/>
    <property type="gene ID" value="LPERR11G00150"/>
</dbReference>
<feature type="compositionally biased region" description="Polar residues" evidence="1">
    <location>
        <begin position="73"/>
        <end position="93"/>
    </location>
</feature>
<evidence type="ECO:0008006" key="4">
    <source>
        <dbReference type="Google" id="ProtNLM"/>
    </source>
</evidence>
<reference evidence="3" key="2">
    <citation type="submission" date="2013-12" db="EMBL/GenBank/DDBJ databases">
        <authorList>
            <person name="Yu Y."/>
            <person name="Lee S."/>
            <person name="de Baynast K."/>
            <person name="Wissotski M."/>
            <person name="Liu L."/>
            <person name="Talag J."/>
            <person name="Goicoechea J."/>
            <person name="Angelova A."/>
            <person name="Jetty R."/>
            <person name="Kudrna D."/>
            <person name="Golser W."/>
            <person name="Rivera L."/>
            <person name="Zhang J."/>
            <person name="Wing R."/>
        </authorList>
    </citation>
    <scope>NUCLEOTIDE SEQUENCE</scope>
</reference>
<dbReference type="HOGENOM" id="CLU_012545_1_0_1"/>
<feature type="region of interest" description="Disordered" evidence="1">
    <location>
        <begin position="566"/>
        <end position="619"/>
    </location>
</feature>
<dbReference type="GO" id="GO:0016567">
    <property type="term" value="P:protein ubiquitination"/>
    <property type="evidence" value="ECO:0007669"/>
    <property type="project" value="TreeGrafter"/>
</dbReference>
<reference evidence="2" key="3">
    <citation type="submission" date="2015-04" db="UniProtKB">
        <authorList>
            <consortium name="EnsemblPlants"/>
        </authorList>
    </citation>
    <scope>IDENTIFICATION</scope>
</reference>
<dbReference type="Proteomes" id="UP000032180">
    <property type="component" value="Chromosome 11"/>
</dbReference>
<dbReference type="InterPro" id="IPR039780">
    <property type="entry name" value="Mot2"/>
</dbReference>
<organism evidence="2 3">
    <name type="scientific">Leersia perrieri</name>
    <dbReference type="NCBI Taxonomy" id="77586"/>
    <lineage>
        <taxon>Eukaryota</taxon>
        <taxon>Viridiplantae</taxon>
        <taxon>Streptophyta</taxon>
        <taxon>Embryophyta</taxon>
        <taxon>Tracheophyta</taxon>
        <taxon>Spermatophyta</taxon>
        <taxon>Magnoliopsida</taxon>
        <taxon>Liliopsida</taxon>
        <taxon>Poales</taxon>
        <taxon>Poaceae</taxon>
        <taxon>BOP clade</taxon>
        <taxon>Oryzoideae</taxon>
        <taxon>Oryzeae</taxon>
        <taxon>Oryzinae</taxon>
        <taxon>Leersia</taxon>
    </lineage>
</organism>
<reference evidence="2 3" key="1">
    <citation type="submission" date="2012-08" db="EMBL/GenBank/DDBJ databases">
        <title>Oryza genome evolution.</title>
        <authorList>
            <person name="Wing R.A."/>
        </authorList>
    </citation>
    <scope>NUCLEOTIDE SEQUENCE</scope>
</reference>
<name>A0A0D9XN31_9ORYZ</name>
<dbReference type="GO" id="GO:0004842">
    <property type="term" value="F:ubiquitin-protein transferase activity"/>
    <property type="evidence" value="ECO:0007669"/>
    <property type="project" value="InterPro"/>
</dbReference>
<feature type="compositionally biased region" description="Polar residues" evidence="1">
    <location>
        <begin position="108"/>
        <end position="129"/>
    </location>
</feature>
<feature type="region of interest" description="Disordered" evidence="1">
    <location>
        <begin position="71"/>
        <end position="170"/>
    </location>
</feature>
<feature type="compositionally biased region" description="Polar residues" evidence="1">
    <location>
        <begin position="142"/>
        <end position="156"/>
    </location>
</feature>